<evidence type="ECO:0000313" key="1">
    <source>
        <dbReference type="EMBL" id="ETV81258.1"/>
    </source>
</evidence>
<sequence>MFPGPRHGQHHAQHPRDLRVQPMAAVRLFQLLMERVEVREATAYDPRRRCDGTCQRHRVHCDRAGEGPIGCGQIRRSDRRRRRRTRQWSTDFVRWRLLCRVADDPVIQSVVYSKQGRVQQVLTRLGVTARAPQACQVEGESRKCVFATSNGGS</sequence>
<dbReference type="RefSeq" id="XP_009829116.1">
    <property type="nucleotide sequence ID" value="XM_009830814.1"/>
</dbReference>
<dbReference type="GeneID" id="20807816"/>
<gene>
    <name evidence="1" type="ORF">H257_05820</name>
</gene>
<organism evidence="1">
    <name type="scientific">Aphanomyces astaci</name>
    <name type="common">Crayfish plague agent</name>
    <dbReference type="NCBI Taxonomy" id="112090"/>
    <lineage>
        <taxon>Eukaryota</taxon>
        <taxon>Sar</taxon>
        <taxon>Stramenopiles</taxon>
        <taxon>Oomycota</taxon>
        <taxon>Saprolegniomycetes</taxon>
        <taxon>Saprolegniales</taxon>
        <taxon>Verrucalvaceae</taxon>
        <taxon>Aphanomyces</taxon>
    </lineage>
</organism>
<accession>W4GQU0</accession>
<dbReference type="EMBL" id="KI913124">
    <property type="protein sequence ID" value="ETV81258.1"/>
    <property type="molecule type" value="Genomic_DNA"/>
</dbReference>
<name>W4GQU0_APHAT</name>
<dbReference type="AlphaFoldDB" id="W4GQU0"/>
<protein>
    <submittedName>
        <fullName evidence="1">Uncharacterized protein</fullName>
    </submittedName>
</protein>
<dbReference type="VEuPathDB" id="FungiDB:H257_05820"/>
<reference evidence="1" key="1">
    <citation type="submission" date="2013-12" db="EMBL/GenBank/DDBJ databases">
        <title>The Genome Sequence of Aphanomyces astaci APO3.</title>
        <authorList>
            <consortium name="The Broad Institute Genomics Platform"/>
            <person name="Russ C."/>
            <person name="Tyler B."/>
            <person name="van West P."/>
            <person name="Dieguez-Uribeondo J."/>
            <person name="Young S.K."/>
            <person name="Zeng Q."/>
            <person name="Gargeya S."/>
            <person name="Fitzgerald M."/>
            <person name="Abouelleil A."/>
            <person name="Alvarado L."/>
            <person name="Chapman S.B."/>
            <person name="Gainer-Dewar J."/>
            <person name="Goldberg J."/>
            <person name="Griggs A."/>
            <person name="Gujja S."/>
            <person name="Hansen M."/>
            <person name="Howarth C."/>
            <person name="Imamovic A."/>
            <person name="Ireland A."/>
            <person name="Larimer J."/>
            <person name="McCowan C."/>
            <person name="Murphy C."/>
            <person name="Pearson M."/>
            <person name="Poon T.W."/>
            <person name="Priest M."/>
            <person name="Roberts A."/>
            <person name="Saif S."/>
            <person name="Shea T."/>
            <person name="Sykes S."/>
            <person name="Wortman J."/>
            <person name="Nusbaum C."/>
            <person name="Birren B."/>
        </authorList>
    </citation>
    <scope>NUCLEOTIDE SEQUENCE [LARGE SCALE GENOMIC DNA]</scope>
    <source>
        <strain evidence="1">APO3</strain>
    </source>
</reference>
<proteinExistence type="predicted"/>